<dbReference type="PANTHER" id="PTHR10339:SF25">
    <property type="entry name" value="SECRETED EXOENZYME S"/>
    <property type="match status" value="1"/>
</dbReference>
<dbReference type="InParanoid" id="A0A4R5CQ16"/>
<dbReference type="SUPFAM" id="SSF56399">
    <property type="entry name" value="ADP-ribosylation"/>
    <property type="match status" value="1"/>
</dbReference>
<dbReference type="GO" id="GO:0106274">
    <property type="term" value="F:NAD+-protein-arginine ADP-ribosyltransferase activity"/>
    <property type="evidence" value="ECO:0007669"/>
    <property type="project" value="UniProtKB-EC"/>
</dbReference>
<protein>
    <recommendedName>
        <fullName evidence="3">NAD(+)--protein-arginine ADP-ribosyltransferase</fullName>
        <ecNumber evidence="3">2.4.2.31</ecNumber>
    </recommendedName>
</protein>
<keyword evidence="7" id="KW-0808">Transferase</keyword>
<evidence type="ECO:0000256" key="3">
    <source>
        <dbReference type="ARBA" id="ARBA00012031"/>
    </source>
</evidence>
<evidence type="ECO:0000256" key="2">
    <source>
        <dbReference type="ARBA" id="ARBA00009558"/>
    </source>
</evidence>
<dbReference type="AlphaFoldDB" id="A0A4R5CQ16"/>
<evidence type="ECO:0000256" key="9">
    <source>
        <dbReference type="ARBA" id="ARBA00023026"/>
    </source>
</evidence>
<comment type="subcellular location">
    <subcellularLocation>
        <location evidence="1">Secreted</location>
    </subcellularLocation>
</comment>
<comment type="catalytic activity">
    <reaction evidence="10">
        <text>L-arginyl-[protein] + NAD(+) = N(omega)-(ADP-D-ribosyl)-L-arginyl-[protein] + nicotinamide + H(+)</text>
        <dbReference type="Rhea" id="RHEA:19149"/>
        <dbReference type="Rhea" id="RHEA-COMP:10532"/>
        <dbReference type="Rhea" id="RHEA-COMP:15087"/>
        <dbReference type="ChEBI" id="CHEBI:15378"/>
        <dbReference type="ChEBI" id="CHEBI:17154"/>
        <dbReference type="ChEBI" id="CHEBI:29965"/>
        <dbReference type="ChEBI" id="CHEBI:57540"/>
        <dbReference type="ChEBI" id="CHEBI:142554"/>
        <dbReference type="EC" id="2.4.2.31"/>
    </reaction>
</comment>
<keyword evidence="4" id="KW-0964">Secreted</keyword>
<keyword evidence="5" id="KW-0800">Toxin</keyword>
<keyword evidence="13" id="KW-1185">Reference proteome</keyword>
<dbReference type="PANTHER" id="PTHR10339">
    <property type="entry name" value="ADP-RIBOSYLTRANSFERASE"/>
    <property type="match status" value="1"/>
</dbReference>
<evidence type="ECO:0000256" key="6">
    <source>
        <dbReference type="ARBA" id="ARBA00022676"/>
    </source>
</evidence>
<dbReference type="OrthoDB" id="2086631at2"/>
<dbReference type="InterPro" id="IPR000768">
    <property type="entry name" value="ART"/>
</dbReference>
<evidence type="ECO:0000313" key="12">
    <source>
        <dbReference type="EMBL" id="TDE00901.1"/>
    </source>
</evidence>
<dbReference type="Pfam" id="PF01129">
    <property type="entry name" value="ART"/>
    <property type="match status" value="1"/>
</dbReference>
<keyword evidence="8" id="KW-0548">Nucleotidyltransferase</keyword>
<dbReference type="GO" id="GO:0005576">
    <property type="term" value="C:extracellular region"/>
    <property type="evidence" value="ECO:0007669"/>
    <property type="project" value="UniProtKB-SubCell"/>
</dbReference>
<evidence type="ECO:0000256" key="4">
    <source>
        <dbReference type="ARBA" id="ARBA00022525"/>
    </source>
</evidence>
<keyword evidence="9" id="KW-0843">Virulence</keyword>
<dbReference type="GO" id="GO:0016779">
    <property type="term" value="F:nucleotidyltransferase activity"/>
    <property type="evidence" value="ECO:0007669"/>
    <property type="project" value="UniProtKB-KW"/>
</dbReference>
<keyword evidence="6" id="KW-0328">Glycosyltransferase</keyword>
<evidence type="ECO:0000256" key="7">
    <source>
        <dbReference type="ARBA" id="ARBA00022679"/>
    </source>
</evidence>
<dbReference type="Proteomes" id="UP000294739">
    <property type="component" value="Unassembled WGS sequence"/>
</dbReference>
<dbReference type="InterPro" id="IPR050999">
    <property type="entry name" value="ADP-ribosyltransferase_ARG"/>
</dbReference>
<comment type="similarity">
    <text evidence="2">Belongs to the Arg-specific ADP-ribosyltransferase family.</text>
</comment>
<evidence type="ECO:0000256" key="1">
    <source>
        <dbReference type="ARBA" id="ARBA00004613"/>
    </source>
</evidence>
<gene>
    <name evidence="12" type="ORF">E1269_24210</name>
</gene>
<comment type="caution">
    <text evidence="12">The sequence shown here is derived from an EMBL/GenBank/DDBJ whole genome shotgun (WGS) entry which is preliminary data.</text>
</comment>
<dbReference type="EC" id="2.4.2.31" evidence="3"/>
<accession>A0A4R5CQ16</accession>
<sequence>MPVSARGSPTHPAGRCHSGRHAPTYRAMKRSAGTGRPGSVRSSVDALTRLSEATCDEFDRLSRGIRADVARIAGVIGAAPAGPLVHDAALRQLGTELARLVDGARDQVGAAIGAEIGALAALLGPAGVAVAGTAPTTDVAPSARTATAEAPPLPELDDIAAPKGTRQWAEAVAERYPRLTADEVLAIHAYTTVRGVDRINGHLRAPEQTPAADRDEIETLAAHAVAGLTALPASPGVTFRGTGLPDHVLARWERGSVVADPAFLSSSANRAVAESFRGGRNALITIVGRTGVDVRKLSQFGHESEILFRPDTPFRVLSRRWDHTVGCWRIRVEEITA</sequence>
<evidence type="ECO:0000313" key="13">
    <source>
        <dbReference type="Proteomes" id="UP000294739"/>
    </source>
</evidence>
<proteinExistence type="inferred from homology"/>
<evidence type="ECO:0000256" key="10">
    <source>
        <dbReference type="ARBA" id="ARBA00047597"/>
    </source>
</evidence>
<dbReference type="Gene3D" id="3.90.176.10">
    <property type="entry name" value="Toxin ADP-ribosyltransferase, Chain A, domain 1"/>
    <property type="match status" value="1"/>
</dbReference>
<name>A0A4R5CQ16_9ACTN</name>
<reference evidence="12 13" key="1">
    <citation type="submission" date="2019-03" db="EMBL/GenBank/DDBJ databases">
        <title>Draft genome sequences of novel Actinobacteria.</title>
        <authorList>
            <person name="Sahin N."/>
            <person name="Ay H."/>
            <person name="Saygin H."/>
        </authorList>
    </citation>
    <scope>NUCLEOTIDE SEQUENCE [LARGE SCALE GENOMIC DNA]</scope>
    <source>
        <strain evidence="12 13">5K138</strain>
    </source>
</reference>
<dbReference type="PROSITE" id="PS51996">
    <property type="entry name" value="TR_MART"/>
    <property type="match status" value="1"/>
</dbReference>
<evidence type="ECO:0000256" key="5">
    <source>
        <dbReference type="ARBA" id="ARBA00022656"/>
    </source>
</evidence>
<dbReference type="GO" id="GO:0003950">
    <property type="term" value="F:NAD+ poly-ADP-ribosyltransferase activity"/>
    <property type="evidence" value="ECO:0007669"/>
    <property type="project" value="TreeGrafter"/>
</dbReference>
<feature type="region of interest" description="Disordered" evidence="11">
    <location>
        <begin position="1"/>
        <end position="21"/>
    </location>
</feature>
<evidence type="ECO:0000256" key="8">
    <source>
        <dbReference type="ARBA" id="ARBA00022695"/>
    </source>
</evidence>
<dbReference type="GO" id="GO:0090729">
    <property type="term" value="F:toxin activity"/>
    <property type="evidence" value="ECO:0007669"/>
    <property type="project" value="UniProtKB-KW"/>
</dbReference>
<evidence type="ECO:0000256" key="11">
    <source>
        <dbReference type="SAM" id="MobiDB-lite"/>
    </source>
</evidence>
<dbReference type="SMR" id="A0A4R5CQ16"/>
<dbReference type="EMBL" id="SMKZ01000045">
    <property type="protein sequence ID" value="TDE00901.1"/>
    <property type="molecule type" value="Genomic_DNA"/>
</dbReference>
<organism evidence="12 13">
    <name type="scientific">Jiangella asiatica</name>
    <dbReference type="NCBI Taxonomy" id="2530372"/>
    <lineage>
        <taxon>Bacteria</taxon>
        <taxon>Bacillati</taxon>
        <taxon>Actinomycetota</taxon>
        <taxon>Actinomycetes</taxon>
        <taxon>Jiangellales</taxon>
        <taxon>Jiangellaceae</taxon>
        <taxon>Jiangella</taxon>
    </lineage>
</organism>